<protein>
    <submittedName>
        <fullName evidence="2">Uncharacterized protein</fullName>
    </submittedName>
</protein>
<dbReference type="EMBL" id="CP110427">
    <property type="protein sequence ID" value="WAQ86684.1"/>
    <property type="molecule type" value="Genomic_DNA"/>
</dbReference>
<sequence length="56" mass="6132">MNQLDANERAAGDATTKPVGGTDIDLKSVISRIHGLTTFVRASPQRREQFKSTMTL</sequence>
<name>A0ABY7CN83_9BASI</name>
<keyword evidence="3" id="KW-1185">Reference proteome</keyword>
<dbReference type="Proteomes" id="UP001164743">
    <property type="component" value="Chromosome 7A"/>
</dbReference>
<evidence type="ECO:0000313" key="3">
    <source>
        <dbReference type="Proteomes" id="UP001164743"/>
    </source>
</evidence>
<reference evidence="2" key="1">
    <citation type="submission" date="2022-10" db="EMBL/GenBank/DDBJ databases">
        <title>Puccinia triticina Genome sequencing and assembly.</title>
        <authorList>
            <person name="Li C."/>
        </authorList>
    </citation>
    <scope>NUCLEOTIDE SEQUENCE</scope>
    <source>
        <strain evidence="2">Pt15</strain>
    </source>
</reference>
<evidence type="ECO:0000256" key="1">
    <source>
        <dbReference type="SAM" id="MobiDB-lite"/>
    </source>
</evidence>
<feature type="region of interest" description="Disordered" evidence="1">
    <location>
        <begin position="1"/>
        <end position="22"/>
    </location>
</feature>
<evidence type="ECO:0000313" key="2">
    <source>
        <dbReference type="EMBL" id="WAQ86684.1"/>
    </source>
</evidence>
<dbReference type="RefSeq" id="XP_053022239.1">
    <property type="nucleotide sequence ID" value="XM_053171016.1"/>
</dbReference>
<organism evidence="2 3">
    <name type="scientific">Puccinia triticina</name>
    <dbReference type="NCBI Taxonomy" id="208348"/>
    <lineage>
        <taxon>Eukaryota</taxon>
        <taxon>Fungi</taxon>
        <taxon>Dikarya</taxon>
        <taxon>Basidiomycota</taxon>
        <taxon>Pucciniomycotina</taxon>
        <taxon>Pucciniomycetes</taxon>
        <taxon>Pucciniales</taxon>
        <taxon>Pucciniaceae</taxon>
        <taxon>Puccinia</taxon>
    </lineage>
</organism>
<gene>
    <name evidence="2" type="ORF">PtA15_7A412</name>
</gene>
<feature type="compositionally biased region" description="Basic and acidic residues" evidence="1">
    <location>
        <begin position="1"/>
        <end position="11"/>
    </location>
</feature>
<proteinExistence type="predicted"/>
<accession>A0ABY7CN83</accession>
<dbReference type="GeneID" id="77811911"/>